<proteinExistence type="predicted"/>
<feature type="domain" description="N-acetyltransferase" evidence="1">
    <location>
        <begin position="154"/>
        <end position="280"/>
    </location>
</feature>
<keyword evidence="2" id="KW-0808">Transferase</keyword>
<dbReference type="GO" id="GO:0016747">
    <property type="term" value="F:acyltransferase activity, transferring groups other than amino-acyl groups"/>
    <property type="evidence" value="ECO:0007669"/>
    <property type="project" value="InterPro"/>
</dbReference>
<evidence type="ECO:0000259" key="1">
    <source>
        <dbReference type="PROSITE" id="PS51186"/>
    </source>
</evidence>
<dbReference type="AlphaFoldDB" id="G0L7F6"/>
<dbReference type="KEGG" id="zga:ZOBELLIA_3247"/>
<dbReference type="SUPFAM" id="SSF55729">
    <property type="entry name" value="Acyl-CoA N-acyltransferases (Nat)"/>
    <property type="match status" value="2"/>
</dbReference>
<dbReference type="Pfam" id="PF00583">
    <property type="entry name" value="Acetyltransf_1"/>
    <property type="match status" value="2"/>
</dbReference>
<protein>
    <submittedName>
        <fullName evidence="2">GCN5-related N-acetyltransferase</fullName>
        <ecNumber evidence="2">2.3.1.-</ecNumber>
    </submittedName>
</protein>
<dbReference type="OrthoDB" id="4228396at2"/>
<reference evidence="2 3" key="2">
    <citation type="journal article" date="2012" name="Environ. Microbiol.">
        <title>Characterization of the first alginolytic operons in a marine bacterium: from their emergence in marine Flavobacteriia to their independent transfers to marine Proteobacteria and human gut Bacteroides.</title>
        <authorList>
            <person name="Thomas F."/>
            <person name="Barbeyron T."/>
            <person name="Tonon T."/>
            <person name="Genicot S."/>
            <person name="Czjzek M."/>
            <person name="Michel G."/>
        </authorList>
    </citation>
    <scope>NUCLEOTIDE SEQUENCE [LARGE SCALE GENOMIC DNA]</scope>
    <source>
        <strain evidence="3">DSM 12802 / CCUG 47099 / CIP 106680 / NCIMB 13871 / Dsij</strain>
    </source>
</reference>
<accession>G0L7F6</accession>
<organism evidence="2 3">
    <name type="scientific">Zobellia galactanivorans (strain DSM 12802 / CCUG 47099 / CIP 106680 / NCIMB 13871 / Dsij)</name>
    <dbReference type="NCBI Taxonomy" id="63186"/>
    <lineage>
        <taxon>Bacteria</taxon>
        <taxon>Pseudomonadati</taxon>
        <taxon>Bacteroidota</taxon>
        <taxon>Flavobacteriia</taxon>
        <taxon>Flavobacteriales</taxon>
        <taxon>Flavobacteriaceae</taxon>
        <taxon>Zobellia</taxon>
    </lineage>
</organism>
<dbReference type="Proteomes" id="UP000008898">
    <property type="component" value="Chromosome"/>
</dbReference>
<dbReference type="STRING" id="63186.ZOBELLIA_3247"/>
<dbReference type="Gene3D" id="3.40.630.30">
    <property type="match status" value="2"/>
</dbReference>
<keyword evidence="3" id="KW-1185">Reference proteome</keyword>
<dbReference type="PATRIC" id="fig|63186.3.peg.3172"/>
<feature type="domain" description="N-acetyltransferase" evidence="1">
    <location>
        <begin position="1"/>
        <end position="152"/>
    </location>
</feature>
<dbReference type="CDD" id="cd04301">
    <property type="entry name" value="NAT_SF"/>
    <property type="match status" value="1"/>
</dbReference>
<dbReference type="PANTHER" id="PTHR43617">
    <property type="entry name" value="L-AMINO ACID N-ACETYLTRANSFERASE"/>
    <property type="match status" value="1"/>
</dbReference>
<keyword evidence="2" id="KW-0012">Acyltransferase</keyword>
<dbReference type="EMBL" id="FP476056">
    <property type="protein sequence ID" value="CAZ97385.1"/>
    <property type="molecule type" value="Genomic_DNA"/>
</dbReference>
<reference evidence="3" key="1">
    <citation type="submission" date="2009-07" db="EMBL/GenBank/DDBJ databases">
        <title>Complete genome sequence of Zobellia galactanivorans Dsij.</title>
        <authorList>
            <consortium name="Genoscope - CEA"/>
        </authorList>
    </citation>
    <scope>NUCLEOTIDE SEQUENCE [LARGE SCALE GENOMIC DNA]</scope>
    <source>
        <strain evidence="3">DSM 12802 / CCUG 47099 / CIP 106680 / NCIMB 13871 / Dsij</strain>
    </source>
</reference>
<dbReference type="RefSeq" id="WP_013994579.1">
    <property type="nucleotide sequence ID" value="NC_015844.1"/>
</dbReference>
<dbReference type="InterPro" id="IPR050276">
    <property type="entry name" value="MshD_Acetyltransferase"/>
</dbReference>
<gene>
    <name evidence="2" type="ordered locus">zobellia_3247</name>
</gene>
<dbReference type="InterPro" id="IPR000182">
    <property type="entry name" value="GNAT_dom"/>
</dbReference>
<dbReference type="PROSITE" id="PS51186">
    <property type="entry name" value="GNAT"/>
    <property type="match status" value="2"/>
</dbReference>
<name>G0L7F6_ZOBGA</name>
<evidence type="ECO:0000313" key="2">
    <source>
        <dbReference type="EMBL" id="CAZ97385.1"/>
    </source>
</evidence>
<dbReference type="EC" id="2.3.1.-" evidence="2"/>
<dbReference type="InterPro" id="IPR016181">
    <property type="entry name" value="Acyl_CoA_acyltransferase"/>
</dbReference>
<dbReference type="HOGENOM" id="CLU_062214_0_0_10"/>
<sequence length="287" mass="32606">MEIKTLEGVDKKSILQAFNHAFSDYFISFKLTEEQLSAKMLADKIDLDLSVGVFDNGKLIAFILHGYDSIDHKKIVYNGGTGVIPEKRGSGLTKQMYRFILPVLVEKGIDTLLLEVITKNIPAIASYKKSGFKIKRELSCYKGYVEISKTTEHIEIKPLQHYNWPLMESFWEVSPTWQNSKNVLTALKDTNISLGAFIENQFVGYLIFNPVSQRIHQIAVNKDHRKKGIASALILRLNEKYGNTLSVINVDKKSKAINAFFNQIGLENHLEQVEMELELNKNHSDQG</sequence>
<evidence type="ECO:0000313" key="3">
    <source>
        <dbReference type="Proteomes" id="UP000008898"/>
    </source>
</evidence>